<keyword evidence="2" id="KW-0808">Transferase</keyword>
<name>A0A415MPG4_PARDI</name>
<dbReference type="PANTHER" id="PTHR22916:SF3">
    <property type="entry name" value="UDP-GLCNAC:BETAGAL BETA-1,3-N-ACETYLGLUCOSAMINYLTRANSFERASE-LIKE PROTEIN 1"/>
    <property type="match status" value="1"/>
</dbReference>
<accession>A0A415MPG4</accession>
<dbReference type="EMBL" id="WKLT01000003">
    <property type="protein sequence ID" value="MRY57188.1"/>
    <property type="molecule type" value="Genomic_DNA"/>
</dbReference>
<evidence type="ECO:0000259" key="1">
    <source>
        <dbReference type="Pfam" id="PF00535"/>
    </source>
</evidence>
<dbReference type="InterPro" id="IPR001173">
    <property type="entry name" value="Glyco_trans_2-like"/>
</dbReference>
<evidence type="ECO:0000313" key="3">
    <source>
        <dbReference type="Proteomes" id="UP000463337"/>
    </source>
</evidence>
<feature type="domain" description="Glycosyltransferase 2-like" evidence="1">
    <location>
        <begin position="6"/>
        <end position="138"/>
    </location>
</feature>
<dbReference type="RefSeq" id="WP_121960984.1">
    <property type="nucleotide sequence ID" value="NZ_AP019729.1"/>
</dbReference>
<dbReference type="InterPro" id="IPR029044">
    <property type="entry name" value="Nucleotide-diphossugar_trans"/>
</dbReference>
<dbReference type="Gene3D" id="3.90.550.10">
    <property type="entry name" value="Spore Coat Polysaccharide Biosynthesis Protein SpsA, Chain A"/>
    <property type="match status" value="1"/>
</dbReference>
<protein>
    <submittedName>
        <fullName evidence="2">Glycosyltransferase</fullName>
    </submittedName>
</protein>
<proteinExistence type="predicted"/>
<evidence type="ECO:0000313" key="2">
    <source>
        <dbReference type="EMBL" id="MRY57188.1"/>
    </source>
</evidence>
<dbReference type="SUPFAM" id="SSF53448">
    <property type="entry name" value="Nucleotide-diphospho-sugar transferases"/>
    <property type="match status" value="1"/>
</dbReference>
<sequence>MNSEISILLASYNGERYIEQQLLSLIGQTYKEWQLYVRDDGSKDETVTIVRRYEKMDNRIHLVTDEQGSLGCIGNFLALLPYSKTAYTIFCDQDDFWLENKLEVLWKTMKRRRQDVPQLVYCNAYSYNMEDGVGQPEIAYAIQSLPDMLFRCGGVQGCSSLFNDKLKKLVLQYHGVTIMHDFTVTFLAVLFGEITFIDKPLMLYRQHECNVTGIRPKSLLQIALNFWKDNKRKGILNCKTFETMKQITACFCDQISNENLKLLDDFFEFPNLSRLQMLNFVLKNHCTLYRKTYPILLKILTRKLWDNHTTFL</sequence>
<comment type="caution">
    <text evidence="2">The sequence shown here is derived from an EMBL/GenBank/DDBJ whole genome shotgun (WGS) entry which is preliminary data.</text>
</comment>
<dbReference type="AlphaFoldDB" id="A0A415MPG4"/>
<dbReference type="PANTHER" id="PTHR22916">
    <property type="entry name" value="GLYCOSYLTRANSFERASE"/>
    <property type="match status" value="1"/>
</dbReference>
<gene>
    <name evidence="2" type="ORF">GKD59_04515</name>
</gene>
<dbReference type="Proteomes" id="UP000463337">
    <property type="component" value="Unassembled WGS sequence"/>
</dbReference>
<dbReference type="Pfam" id="PF00535">
    <property type="entry name" value="Glycos_transf_2"/>
    <property type="match status" value="1"/>
</dbReference>
<organism evidence="2 3">
    <name type="scientific">Parabacteroides distasonis</name>
    <dbReference type="NCBI Taxonomy" id="823"/>
    <lineage>
        <taxon>Bacteria</taxon>
        <taxon>Pseudomonadati</taxon>
        <taxon>Bacteroidota</taxon>
        <taxon>Bacteroidia</taxon>
        <taxon>Bacteroidales</taxon>
        <taxon>Tannerellaceae</taxon>
        <taxon>Parabacteroides</taxon>
    </lineage>
</organism>
<dbReference type="GO" id="GO:0016758">
    <property type="term" value="F:hexosyltransferase activity"/>
    <property type="evidence" value="ECO:0007669"/>
    <property type="project" value="UniProtKB-ARBA"/>
</dbReference>
<reference evidence="2 3" key="1">
    <citation type="journal article" date="2019" name="Nat. Med.">
        <title>A library of human gut bacterial isolates paired with longitudinal multiomics data enables mechanistic microbiome research.</title>
        <authorList>
            <person name="Poyet M."/>
            <person name="Groussin M."/>
            <person name="Gibbons S.M."/>
            <person name="Avila-Pacheco J."/>
            <person name="Jiang X."/>
            <person name="Kearney S.M."/>
            <person name="Perrotta A.R."/>
            <person name="Berdy B."/>
            <person name="Zhao S."/>
            <person name="Lieberman T.D."/>
            <person name="Swanson P.K."/>
            <person name="Smith M."/>
            <person name="Roesemann S."/>
            <person name="Alexander J.E."/>
            <person name="Rich S.A."/>
            <person name="Livny J."/>
            <person name="Vlamakis H."/>
            <person name="Clish C."/>
            <person name="Bullock K."/>
            <person name="Deik A."/>
            <person name="Scott J."/>
            <person name="Pierce K.A."/>
            <person name="Xavier R.J."/>
            <person name="Alm E.J."/>
        </authorList>
    </citation>
    <scope>NUCLEOTIDE SEQUENCE [LARGE SCALE GENOMIC DNA]</scope>
    <source>
        <strain evidence="2 3">BIOML-A41</strain>
    </source>
</reference>